<dbReference type="GO" id="GO:0009073">
    <property type="term" value="P:aromatic amino acid family biosynthetic process"/>
    <property type="evidence" value="ECO:0007669"/>
    <property type="project" value="UniProtKB-KW"/>
</dbReference>
<dbReference type="SUPFAM" id="SSF51569">
    <property type="entry name" value="Aldolase"/>
    <property type="match status" value="1"/>
</dbReference>
<feature type="binding site" evidence="5">
    <location>
        <position position="232"/>
    </location>
    <ligand>
        <name>3-dehydroquinate</name>
        <dbReference type="ChEBI" id="CHEBI:32364"/>
    </ligand>
</feature>
<comment type="catalytic activity">
    <reaction evidence="1 5">
        <text>3-dehydroquinate = 3-dehydroshikimate + H2O</text>
        <dbReference type="Rhea" id="RHEA:21096"/>
        <dbReference type="ChEBI" id="CHEBI:15377"/>
        <dbReference type="ChEBI" id="CHEBI:16630"/>
        <dbReference type="ChEBI" id="CHEBI:32364"/>
        <dbReference type="EC" id="4.2.1.10"/>
    </reaction>
</comment>
<keyword evidence="3 5" id="KW-0456">Lyase</keyword>
<dbReference type="CDD" id="cd00502">
    <property type="entry name" value="DHQase_I"/>
    <property type="match status" value="1"/>
</dbReference>
<comment type="similarity">
    <text evidence="5">Belongs to the type-I 3-dehydroquinase family.</text>
</comment>
<sequence>MIFNQEGRPAIIVPVVGTTPQVILEEARECEKAGADVVELRADYLLAAHPGTDIDAIARDLLRDLYAGLSVPVLITFRTLGQGGEVELTPFRYRVLLATILDILMQEAISADRVGLDLEFASEATAELAARAAELGYTAVVSHHEWQDTPDAEVMYLMLEDMLAVQNAIPKLAVMAHSEEDTARLLEVTKQVAEESGRPLITIAMGEAGIRSRFEGHAYGSVATFATAGASTAPGQPTIERLRAVLGGADSGDM</sequence>
<gene>
    <name evidence="5 6" type="primary">aroD</name>
    <name evidence="6" type="ORF">AQZ59_01647</name>
</gene>
<dbReference type="Pfam" id="PF01487">
    <property type="entry name" value="DHquinase_I"/>
    <property type="match status" value="1"/>
</dbReference>
<dbReference type="GO" id="GO:0009423">
    <property type="term" value="P:chorismate biosynthetic process"/>
    <property type="evidence" value="ECO:0007669"/>
    <property type="project" value="UniProtKB-UniRule"/>
</dbReference>
<feature type="binding site" evidence="5">
    <location>
        <position position="236"/>
    </location>
    <ligand>
        <name>3-dehydroquinate</name>
        <dbReference type="ChEBI" id="CHEBI:32364"/>
    </ligand>
</feature>
<dbReference type="Proteomes" id="UP000054404">
    <property type="component" value="Unassembled WGS sequence"/>
</dbReference>
<proteinExistence type="inferred from homology"/>
<evidence type="ECO:0000256" key="4">
    <source>
        <dbReference type="ARBA" id="ARBA00023270"/>
    </source>
</evidence>
<dbReference type="PANTHER" id="PTHR43699">
    <property type="entry name" value="3-DEHYDROQUINATE DEHYDRATASE"/>
    <property type="match status" value="1"/>
</dbReference>
<comment type="caution">
    <text evidence="5">Lacks conserved residue(s) required for the propagation of feature annotation.</text>
</comment>
<dbReference type="STRING" id="59561.AQZ59_01647"/>
<comment type="subunit">
    <text evidence="5">Homodimer.</text>
</comment>
<dbReference type="RefSeq" id="WP_062614161.1">
    <property type="nucleotide sequence ID" value="NZ_CAUPHE010000003.1"/>
</dbReference>
<dbReference type="EC" id="4.2.1.10" evidence="5"/>
<dbReference type="GO" id="GO:0008652">
    <property type="term" value="P:amino acid biosynthetic process"/>
    <property type="evidence" value="ECO:0007669"/>
    <property type="project" value="UniProtKB-KW"/>
</dbReference>
<dbReference type="GO" id="GO:0003855">
    <property type="term" value="F:3-dehydroquinate dehydratase activity"/>
    <property type="evidence" value="ECO:0007669"/>
    <property type="project" value="UniProtKB-UniRule"/>
</dbReference>
<feature type="binding site" evidence="5">
    <location>
        <position position="213"/>
    </location>
    <ligand>
        <name>3-dehydroquinate</name>
        <dbReference type="ChEBI" id="CHEBI:32364"/>
    </ligand>
</feature>
<evidence type="ECO:0000313" key="7">
    <source>
        <dbReference type="Proteomes" id="UP000054404"/>
    </source>
</evidence>
<keyword evidence="5" id="KW-0028">Amino-acid biosynthesis</keyword>
<comment type="function">
    <text evidence="5">Involved in the third step of the chorismate pathway, which leads to the biosynthesis of aromatic amino acids. Catalyzes the cis-dehydration of 3-dehydroquinate (DHQ) and introduces the first double bond of the aromatic ring to yield 3-dehydroshikimate.</text>
</comment>
<dbReference type="InterPro" id="IPR013785">
    <property type="entry name" value="Aldolase_TIM"/>
</dbReference>
<feature type="binding site" evidence="5">
    <location>
        <begin position="39"/>
        <end position="41"/>
    </location>
    <ligand>
        <name>3-dehydroquinate</name>
        <dbReference type="ChEBI" id="CHEBI:32364"/>
    </ligand>
</feature>
<dbReference type="HAMAP" id="MF_00214">
    <property type="entry name" value="AroD"/>
    <property type="match status" value="1"/>
</dbReference>
<keyword evidence="7" id="KW-1185">Reference proteome</keyword>
<accession>A0A0W1KIR3</accession>
<feature type="active site" description="Schiff-base intermediate with substrate" evidence="5">
    <location>
        <position position="171"/>
    </location>
</feature>
<dbReference type="OrthoDB" id="9813659at2"/>
<evidence type="ECO:0000313" key="6">
    <source>
        <dbReference type="EMBL" id="KTF03517.1"/>
    </source>
</evidence>
<evidence type="ECO:0000256" key="1">
    <source>
        <dbReference type="ARBA" id="ARBA00001864"/>
    </source>
</evidence>
<dbReference type="Gene3D" id="3.20.20.70">
    <property type="entry name" value="Aldolase class I"/>
    <property type="match status" value="1"/>
</dbReference>
<dbReference type="NCBIfam" id="TIGR01093">
    <property type="entry name" value="aroD"/>
    <property type="match status" value="1"/>
</dbReference>
<feature type="binding site" evidence="5">
    <location>
        <position position="78"/>
    </location>
    <ligand>
        <name>3-dehydroquinate</name>
        <dbReference type="ChEBI" id="CHEBI:32364"/>
    </ligand>
</feature>
<name>A0A0W1KIR3_9ACTO</name>
<dbReference type="AlphaFoldDB" id="A0A0W1KIR3"/>
<dbReference type="UniPathway" id="UPA00053">
    <property type="reaction ID" value="UER00086"/>
</dbReference>
<comment type="pathway">
    <text evidence="5">Metabolic intermediate biosynthesis; chorismate biosynthesis; chorismate from D-erythrose 4-phosphate and phosphoenolpyruvate: step 3/7.</text>
</comment>
<dbReference type="InterPro" id="IPR001381">
    <property type="entry name" value="DHquinase_I"/>
</dbReference>
<evidence type="ECO:0000256" key="3">
    <source>
        <dbReference type="ARBA" id="ARBA00023239"/>
    </source>
</evidence>
<dbReference type="FunFam" id="3.20.20.70:FF:000047">
    <property type="entry name" value="3-dehydroquinate dehydratase"/>
    <property type="match status" value="1"/>
</dbReference>
<dbReference type="EMBL" id="LNIZ01000009">
    <property type="protein sequence ID" value="KTF03517.1"/>
    <property type="molecule type" value="Genomic_DNA"/>
</dbReference>
<dbReference type="GO" id="GO:0046279">
    <property type="term" value="P:3,4-dihydroxybenzoate biosynthetic process"/>
    <property type="evidence" value="ECO:0007669"/>
    <property type="project" value="UniProtKB-ARBA"/>
</dbReference>
<dbReference type="PATRIC" id="fig|59561.3.peg.1640"/>
<protein>
    <recommendedName>
        <fullName evidence="5">3-dehydroquinate dehydratase</fullName>
        <shortName evidence="5">3-dehydroquinase</shortName>
        <ecNumber evidence="5">4.2.1.10</ecNumber>
    </recommendedName>
    <alternativeName>
        <fullName evidence="5">Type I DHQase</fullName>
    </alternativeName>
    <alternativeName>
        <fullName evidence="5">Type I dehydroquinase</fullName>
        <shortName evidence="5">DHQ1</shortName>
    </alternativeName>
</protein>
<dbReference type="InterPro" id="IPR050146">
    <property type="entry name" value="Type-I_3-dehydroquinase"/>
</dbReference>
<comment type="caution">
    <text evidence="6">The sequence shown here is derived from an EMBL/GenBank/DDBJ whole genome shotgun (WGS) entry which is preliminary data.</text>
</comment>
<organism evidence="6 7">
    <name type="scientific">Trueperella bernardiae</name>
    <dbReference type="NCBI Taxonomy" id="59561"/>
    <lineage>
        <taxon>Bacteria</taxon>
        <taxon>Bacillati</taxon>
        <taxon>Actinomycetota</taxon>
        <taxon>Actinomycetes</taxon>
        <taxon>Actinomycetales</taxon>
        <taxon>Actinomycetaceae</taxon>
        <taxon>Trueperella</taxon>
    </lineage>
</organism>
<keyword evidence="4 5" id="KW-0704">Schiff base</keyword>
<dbReference type="PANTHER" id="PTHR43699:SF1">
    <property type="entry name" value="3-DEHYDROQUINATE DEHYDRATASE"/>
    <property type="match status" value="1"/>
</dbReference>
<feature type="active site" description="Proton donor/acceptor" evidence="5">
    <location>
        <position position="144"/>
    </location>
</feature>
<keyword evidence="2 5" id="KW-0057">Aromatic amino acid biosynthesis</keyword>
<evidence type="ECO:0000256" key="2">
    <source>
        <dbReference type="ARBA" id="ARBA00023141"/>
    </source>
</evidence>
<reference evidence="6 7" key="1">
    <citation type="submission" date="2015-11" db="EMBL/GenBank/DDBJ databases">
        <title>Draft Genome Sequence of the Type Strain Trueperella bernardiae LCDC 89-0504T, Isolated from Blood Culture.</title>
        <authorList>
            <person name="Bernier A.-M."/>
            <person name="Bernard K."/>
        </authorList>
    </citation>
    <scope>NUCLEOTIDE SEQUENCE [LARGE SCALE GENOMIC DNA]</scope>
    <source>
        <strain evidence="6 7">LCDC 89-0504</strain>
    </source>
</reference>
<evidence type="ECO:0000256" key="5">
    <source>
        <dbReference type="HAMAP-Rule" id="MF_00214"/>
    </source>
</evidence>